<name>A0A8J5N301_HOMAM</name>
<protein>
    <submittedName>
        <fullName evidence="1">High affinity cGMP-specific 3',5'-cyclic phosphodiesterase 9A-like 2</fullName>
    </submittedName>
</protein>
<keyword evidence="2" id="KW-1185">Reference proteome</keyword>
<evidence type="ECO:0000313" key="1">
    <source>
        <dbReference type="EMBL" id="KAG7172286.1"/>
    </source>
</evidence>
<feature type="non-terminal residue" evidence="1">
    <location>
        <position position="1"/>
    </location>
</feature>
<reference evidence="1" key="1">
    <citation type="journal article" date="2021" name="Sci. Adv.">
        <title>The American lobster genome reveals insights on longevity, neural, and immune adaptations.</title>
        <authorList>
            <person name="Polinski J.M."/>
            <person name="Zimin A.V."/>
            <person name="Clark K.F."/>
            <person name="Kohn A.B."/>
            <person name="Sadowski N."/>
            <person name="Timp W."/>
            <person name="Ptitsyn A."/>
            <person name="Khanna P."/>
            <person name="Romanova D.Y."/>
            <person name="Williams P."/>
            <person name="Greenwood S.J."/>
            <person name="Moroz L.L."/>
            <person name="Walt D.R."/>
            <person name="Bodnar A.G."/>
        </authorList>
    </citation>
    <scope>NUCLEOTIDE SEQUENCE</scope>
    <source>
        <strain evidence="1">GMGI-L3</strain>
    </source>
</reference>
<dbReference type="EMBL" id="JAHLQT010011563">
    <property type="protein sequence ID" value="KAG7172286.1"/>
    <property type="molecule type" value="Genomic_DNA"/>
</dbReference>
<accession>A0A8J5N301</accession>
<organism evidence="1 2">
    <name type="scientific">Homarus americanus</name>
    <name type="common">American lobster</name>
    <dbReference type="NCBI Taxonomy" id="6706"/>
    <lineage>
        <taxon>Eukaryota</taxon>
        <taxon>Metazoa</taxon>
        <taxon>Ecdysozoa</taxon>
        <taxon>Arthropoda</taxon>
        <taxon>Crustacea</taxon>
        <taxon>Multicrustacea</taxon>
        <taxon>Malacostraca</taxon>
        <taxon>Eumalacostraca</taxon>
        <taxon>Eucarida</taxon>
        <taxon>Decapoda</taxon>
        <taxon>Pleocyemata</taxon>
        <taxon>Astacidea</taxon>
        <taxon>Nephropoidea</taxon>
        <taxon>Nephropidae</taxon>
        <taxon>Homarus</taxon>
    </lineage>
</organism>
<comment type="caution">
    <text evidence="1">The sequence shown here is derived from an EMBL/GenBank/DDBJ whole genome shotgun (WGS) entry which is preliminary data.</text>
</comment>
<dbReference type="AlphaFoldDB" id="A0A8J5N301"/>
<gene>
    <name evidence="1" type="primary">Pde9a-L2</name>
    <name evidence="1" type="ORF">Hamer_G009644</name>
</gene>
<dbReference type="Proteomes" id="UP000747542">
    <property type="component" value="Unassembled WGS sequence"/>
</dbReference>
<evidence type="ECO:0000313" key="2">
    <source>
        <dbReference type="Proteomes" id="UP000747542"/>
    </source>
</evidence>
<proteinExistence type="predicted"/>
<sequence>MGSAATKPNNSQVNKTIYIKVLNNVQKVTFSAGCSSRDLQDQLAALCGLPRGTAVLLKDKHGAHITVSPAMRTNTAQDTFIVDAHTYRQKVGGGKDEVVNNAVAAVAAQLQKVFRIEELRADFEARITSLEKRLENSKRVIEIEKFKYEIADIRDAFLTHQKTRHVDFTRL</sequence>